<keyword evidence="1" id="KW-0732">Signal</keyword>
<gene>
    <name evidence="4" type="ORF">WFZ85_09560</name>
</gene>
<dbReference type="InterPro" id="IPR038765">
    <property type="entry name" value="Papain-like_cys_pep_sf"/>
</dbReference>
<accession>A0ABU9N577</accession>
<evidence type="ECO:0000313" key="4">
    <source>
        <dbReference type="EMBL" id="MEM0542866.1"/>
    </source>
</evidence>
<dbReference type="Gene3D" id="2.60.120.1130">
    <property type="match status" value="1"/>
</dbReference>
<dbReference type="EMBL" id="JBCGDO010000011">
    <property type="protein sequence ID" value="MEM0542866.1"/>
    <property type="molecule type" value="Genomic_DNA"/>
</dbReference>
<dbReference type="Pfam" id="PF01841">
    <property type="entry name" value="Transglut_core"/>
    <property type="match status" value="1"/>
</dbReference>
<dbReference type="Proteomes" id="UP001460072">
    <property type="component" value="Unassembled WGS sequence"/>
</dbReference>
<organism evidence="4 5">
    <name type="scientific">Flavobacterium aureirubrum</name>
    <dbReference type="NCBI Taxonomy" id="3133147"/>
    <lineage>
        <taxon>Bacteria</taxon>
        <taxon>Pseudomonadati</taxon>
        <taxon>Bacteroidota</taxon>
        <taxon>Flavobacteriia</taxon>
        <taxon>Flavobacteriales</taxon>
        <taxon>Flavobacteriaceae</taxon>
        <taxon>Flavobacterium</taxon>
    </lineage>
</organism>
<dbReference type="Gene3D" id="2.60.40.3140">
    <property type="match status" value="1"/>
</dbReference>
<evidence type="ECO:0000313" key="5">
    <source>
        <dbReference type="Proteomes" id="UP001460072"/>
    </source>
</evidence>
<dbReference type="Gene3D" id="3.10.620.30">
    <property type="match status" value="1"/>
</dbReference>
<feature type="chain" id="PRO_5046670296" evidence="1">
    <location>
        <begin position="21"/>
        <end position="670"/>
    </location>
</feature>
<feature type="domain" description="DUF3857" evidence="3">
    <location>
        <begin position="74"/>
        <end position="215"/>
    </location>
</feature>
<dbReference type="Pfam" id="PF12969">
    <property type="entry name" value="DUF3857"/>
    <property type="match status" value="1"/>
</dbReference>
<name>A0ABU9N577_9FLAO</name>
<evidence type="ECO:0000256" key="1">
    <source>
        <dbReference type="SAM" id="SignalP"/>
    </source>
</evidence>
<dbReference type="InterPro" id="IPR002931">
    <property type="entry name" value="Transglutaminase-like"/>
</dbReference>
<keyword evidence="5" id="KW-1185">Reference proteome</keyword>
<protein>
    <submittedName>
        <fullName evidence="4">DUF3857 domain-containing protein</fullName>
    </submittedName>
</protein>
<proteinExistence type="predicted"/>
<sequence length="670" mass="76377">MKKIFIIALLVASTIGFSQAYELGKVTVDELKQKVCPTDTSAVASYLFNIAKTHFNYSGDEGFEIITEIDIKIKIYKKEGYEYANHSEDLYIGNRGTERIDISKAATYNLVGDKIVKSKLGNDGEFVEKVNQYWNRKKITMPNVKEGSIIEYRITLRSPYFSNFPDWEFQKDIPVGYSEYSTNIPEYFTYNTYFKGYFAPDSSKEIKNRQINYSYTLSPSEVLQRGLNTGKVNSSIDFSETITKFFISNVPPLKNEVFVNNINNYRCTVVHELAGTKFPNANYESYSTNWESVVKTIYQDPNFGGELNKTGYFEKDIDAIINSISSLEERAGLIFNYVKSRINWNETFGVYCPDGVKKAYQEKKGSAAEINLMLTAMLRYAGIDANPILVSTRSNGISIFPSRSAYNYVISGIELENQVLLLDATNRYSLPNILPIRDLNWFGRIIRKNESSAQIDLMPKTNSNDVINLMATIDSQGEVSGKIREQYFDYNAFLFRNNNNGLSKESAIDKLEKKYAGIEIGEYEVQNATDLSKQIIENYDFKTNNAVEIIGDKMYFSPFLFLAMTENPFKQEVREYPVDFVFPNQDKFNISLKIPDGYTVETLPKSISVAMPDNLGSFKYNISNNGSQVQLVSTVDINQAIIKSEDYEALKNFFKEIVNKQTEKIVLKKG</sequence>
<reference evidence="4 5" key="1">
    <citation type="submission" date="2024-03" db="EMBL/GenBank/DDBJ databases">
        <title>Two novel species of the genus Flavobacterium exhibiting potentially degradation of complex polysaccharides.</title>
        <authorList>
            <person name="Lian X."/>
        </authorList>
    </citation>
    <scope>NUCLEOTIDE SEQUENCE [LARGE SCALE GENOMIC DNA]</scope>
    <source>
        <strain evidence="5">j3</strain>
    </source>
</reference>
<dbReference type="SUPFAM" id="SSF54001">
    <property type="entry name" value="Cysteine proteinases"/>
    <property type="match status" value="1"/>
</dbReference>
<comment type="caution">
    <text evidence="4">The sequence shown here is derived from an EMBL/GenBank/DDBJ whole genome shotgun (WGS) entry which is preliminary data.</text>
</comment>
<dbReference type="InterPro" id="IPR024618">
    <property type="entry name" value="DUF3857"/>
</dbReference>
<evidence type="ECO:0000259" key="3">
    <source>
        <dbReference type="Pfam" id="PF12969"/>
    </source>
</evidence>
<feature type="signal peptide" evidence="1">
    <location>
        <begin position="1"/>
        <end position="20"/>
    </location>
</feature>
<feature type="domain" description="Transglutaminase-like" evidence="2">
    <location>
        <begin position="322"/>
        <end position="393"/>
    </location>
</feature>
<evidence type="ECO:0000259" key="2">
    <source>
        <dbReference type="Pfam" id="PF01841"/>
    </source>
</evidence>
<dbReference type="RefSeq" id="WP_342696068.1">
    <property type="nucleotide sequence ID" value="NZ_JBCGDO010000011.1"/>
</dbReference>